<dbReference type="EC" id="3.1.3.48" evidence="2"/>
<feature type="region of interest" description="Disordered" evidence="5">
    <location>
        <begin position="993"/>
        <end position="1023"/>
    </location>
</feature>
<dbReference type="OrthoDB" id="426001at2759"/>
<evidence type="ECO:0000256" key="2">
    <source>
        <dbReference type="ARBA" id="ARBA00013064"/>
    </source>
</evidence>
<dbReference type="PROSITE" id="PS00383">
    <property type="entry name" value="TYR_PHOSPHATASE_1"/>
    <property type="match status" value="1"/>
</dbReference>
<dbReference type="InterPro" id="IPR029021">
    <property type="entry name" value="Prot-tyrosine_phosphatase-like"/>
</dbReference>
<feature type="compositionally biased region" description="Polar residues" evidence="5">
    <location>
        <begin position="862"/>
        <end position="898"/>
    </location>
</feature>
<name>A0A6A6VU44_9PEZI</name>
<feature type="compositionally biased region" description="Polar residues" evidence="5">
    <location>
        <begin position="822"/>
        <end position="831"/>
    </location>
</feature>
<dbReference type="GO" id="GO:0017017">
    <property type="term" value="F:MAP kinase tyrosine/serine/threonine phosphatase activity"/>
    <property type="evidence" value="ECO:0007669"/>
    <property type="project" value="TreeGrafter"/>
</dbReference>
<protein>
    <recommendedName>
        <fullName evidence="2">protein-tyrosine-phosphatase</fullName>
        <ecNumber evidence="2">3.1.3.48</ecNumber>
    </recommendedName>
</protein>
<feature type="domain" description="Tyrosine specific protein phosphatases" evidence="7">
    <location>
        <begin position="416"/>
        <end position="473"/>
    </location>
</feature>
<dbReference type="Pfam" id="PF00782">
    <property type="entry name" value="DSPc"/>
    <property type="match status" value="1"/>
</dbReference>
<feature type="compositionally biased region" description="Polar residues" evidence="5">
    <location>
        <begin position="366"/>
        <end position="380"/>
    </location>
</feature>
<dbReference type="GO" id="GO:0033550">
    <property type="term" value="F:MAP kinase tyrosine phosphatase activity"/>
    <property type="evidence" value="ECO:0007669"/>
    <property type="project" value="TreeGrafter"/>
</dbReference>
<evidence type="ECO:0000256" key="3">
    <source>
        <dbReference type="ARBA" id="ARBA00022801"/>
    </source>
</evidence>
<feature type="region of interest" description="Disordered" evidence="5">
    <location>
        <begin position="585"/>
        <end position="652"/>
    </location>
</feature>
<keyword evidence="9" id="KW-1185">Reference proteome</keyword>
<dbReference type="SMART" id="SM00195">
    <property type="entry name" value="DSPc"/>
    <property type="match status" value="1"/>
</dbReference>
<reference evidence="8" key="1">
    <citation type="journal article" date="2020" name="Stud. Mycol.">
        <title>101 Dothideomycetes genomes: a test case for predicting lifestyles and emergence of pathogens.</title>
        <authorList>
            <person name="Haridas S."/>
            <person name="Albert R."/>
            <person name="Binder M."/>
            <person name="Bloem J."/>
            <person name="Labutti K."/>
            <person name="Salamov A."/>
            <person name="Andreopoulos B."/>
            <person name="Baker S."/>
            <person name="Barry K."/>
            <person name="Bills G."/>
            <person name="Bluhm B."/>
            <person name="Cannon C."/>
            <person name="Castanera R."/>
            <person name="Culley D."/>
            <person name="Daum C."/>
            <person name="Ezra D."/>
            <person name="Gonzalez J."/>
            <person name="Henrissat B."/>
            <person name="Kuo A."/>
            <person name="Liang C."/>
            <person name="Lipzen A."/>
            <person name="Lutzoni F."/>
            <person name="Magnuson J."/>
            <person name="Mondo S."/>
            <person name="Nolan M."/>
            <person name="Ohm R."/>
            <person name="Pangilinan J."/>
            <person name="Park H.-J."/>
            <person name="Ramirez L."/>
            <person name="Alfaro M."/>
            <person name="Sun H."/>
            <person name="Tritt A."/>
            <person name="Yoshinaga Y."/>
            <person name="Zwiers L.-H."/>
            <person name="Turgeon B."/>
            <person name="Goodwin S."/>
            <person name="Spatafora J."/>
            <person name="Crous P."/>
            <person name="Grigoriev I."/>
        </authorList>
    </citation>
    <scope>NUCLEOTIDE SEQUENCE</scope>
    <source>
        <strain evidence="8">CBS 121739</strain>
    </source>
</reference>
<feature type="compositionally biased region" description="Polar residues" evidence="5">
    <location>
        <begin position="585"/>
        <end position="611"/>
    </location>
</feature>
<feature type="region of interest" description="Disordered" evidence="5">
    <location>
        <begin position="252"/>
        <end position="275"/>
    </location>
</feature>
<dbReference type="RefSeq" id="XP_033595218.1">
    <property type="nucleotide sequence ID" value="XM_033742223.1"/>
</dbReference>
<feature type="compositionally biased region" description="Polar residues" evidence="5">
    <location>
        <begin position="929"/>
        <end position="938"/>
    </location>
</feature>
<evidence type="ECO:0000256" key="5">
    <source>
        <dbReference type="SAM" id="MobiDB-lite"/>
    </source>
</evidence>
<proteinExistence type="inferred from homology"/>
<dbReference type="PANTHER" id="PTHR10159">
    <property type="entry name" value="DUAL SPECIFICITY PROTEIN PHOSPHATASE"/>
    <property type="match status" value="1"/>
</dbReference>
<feature type="region of interest" description="Disordered" evidence="5">
    <location>
        <begin position="151"/>
        <end position="171"/>
    </location>
</feature>
<dbReference type="GeneID" id="54483277"/>
<feature type="region of interest" description="Disordered" evidence="5">
    <location>
        <begin position="801"/>
        <end position="831"/>
    </location>
</feature>
<evidence type="ECO:0000259" key="6">
    <source>
        <dbReference type="PROSITE" id="PS50054"/>
    </source>
</evidence>
<evidence type="ECO:0000256" key="4">
    <source>
        <dbReference type="ARBA" id="ARBA00022912"/>
    </source>
</evidence>
<feature type="region of interest" description="Disordered" evidence="5">
    <location>
        <begin position="1"/>
        <end position="121"/>
    </location>
</feature>
<sequence>MTDFSGGLSKHGEHLSRGNTTRLDNSATPPFSTFHHQHRDSTSTSASDSTDSSPTTTISTVDSASMTDPSPGPSPESPAGKHSSSSFVPDLRSRHMPSNGDTVQTPFFELQRPMTPAKKPRNLKGLAVNTSSALSLNRPATSGHVSTVARHEAATSAPASPSFVKPPTPPRRMKPAALALSLQTPANTGLPTRLAIPPTPSFQRVPSLRHFQSSPQLPLMSPSIAPDGGMQFPPLRPFKPSPHGFAEVPIENEEEEQEPNFDIPQSREEKPASYPNGPICIYESGVYLYYEPTAEQASKYDVILNVASEVKNPFSATIDEAQRASNLVMDEYRCQSEPVSSVGPIAADFTILGLAGATAKDDGKAEQSNTPTTPKASEANLSDSLLRLPEVISRPLTSNRPEYIHIPWEHNTDLVPDLYKLVKIIEDRVQRRKHVLVHCQCGVSRSATLIVAYGLYKNPGISVQEAYDAVKKRSKWIGPNMNLIMQLQEFRNGLIRANTDRAFHQQIFGSSLRAFSPVFRKNSPFPREEAPASGSRTPRTAPLPPDIGLETLSQRASTGNMEAISPGPLTAPSNLWSPGFRHSWNSSSPTAYTSNPIESATGPSAEAQFSTPLPGGDNDNRQAKEPSLGSQVVVVQPPPRQSYINGRSPPRVPNFSRPVLHLPLNENDETSGVSPPPAPMFSPRSEEFHMVSVSRQEPEDAFGILSPVTTFTRHAEHSNQSRTPARSDPSYHLMSPGINGAFPVDPFGRREEPDSTNICSPRATEFHMTALKHTAPHVDDSFGLTSPRNGDFRPVKIEASTSFYNRNQSKREPRTDLPQRVHSLSPSQSSGVIQAAAGYQYPDINHYMDVSIDPRNPRSKFESVSSTPTSKQTHPSPSSELPGTRSEPQSEYSRNANRLSGFHFPLLPPIPQDKTPLQAPSNKRKLRTRFSSPNLSQQIKIHKIQTEIEARLPNRSAQAQDDLDALMSPRATEFTKNPFHEDLRAKVEPIGQIPPAVHGFSVPELSDLKKDDPRSPAHKGSSPIVRNIWDVL</sequence>
<dbReference type="InterPro" id="IPR016130">
    <property type="entry name" value="Tyr_Pase_AS"/>
</dbReference>
<accession>A0A6A6VU44</accession>
<feature type="region of interest" description="Disordered" evidence="5">
    <location>
        <begin position="848"/>
        <end position="938"/>
    </location>
</feature>
<feature type="compositionally biased region" description="Low complexity" evidence="5">
    <location>
        <begin position="42"/>
        <end position="63"/>
    </location>
</feature>
<dbReference type="PROSITE" id="PS50056">
    <property type="entry name" value="TYR_PHOSPHATASE_2"/>
    <property type="match status" value="1"/>
</dbReference>
<evidence type="ECO:0000259" key="7">
    <source>
        <dbReference type="PROSITE" id="PS50056"/>
    </source>
</evidence>
<evidence type="ECO:0000256" key="1">
    <source>
        <dbReference type="ARBA" id="ARBA00008601"/>
    </source>
</evidence>
<evidence type="ECO:0000313" key="9">
    <source>
        <dbReference type="Proteomes" id="UP000799437"/>
    </source>
</evidence>
<dbReference type="PROSITE" id="PS50054">
    <property type="entry name" value="TYR_PHOSPHATASE_DUAL"/>
    <property type="match status" value="1"/>
</dbReference>
<feature type="domain" description="Tyrosine-protein phosphatase" evidence="6">
    <location>
        <begin position="356"/>
        <end position="496"/>
    </location>
</feature>
<dbReference type="Gene3D" id="3.90.190.10">
    <property type="entry name" value="Protein tyrosine phosphatase superfamily"/>
    <property type="match status" value="1"/>
</dbReference>
<evidence type="ECO:0000313" key="8">
    <source>
        <dbReference type="EMBL" id="KAF2752767.1"/>
    </source>
</evidence>
<feature type="compositionally biased region" description="Basic and acidic residues" evidence="5">
    <location>
        <begin position="1006"/>
        <end position="1015"/>
    </location>
</feature>
<dbReference type="SUPFAM" id="SSF52799">
    <property type="entry name" value="(Phosphotyrosine protein) phosphatases II"/>
    <property type="match status" value="1"/>
</dbReference>
<gene>
    <name evidence="8" type="ORF">EJ05DRAFT_446212</name>
</gene>
<keyword evidence="3" id="KW-0378">Hydrolase</keyword>
<feature type="region of interest" description="Disordered" evidence="5">
    <location>
        <begin position="523"/>
        <end position="549"/>
    </location>
</feature>
<organism evidence="8 9">
    <name type="scientific">Pseudovirgaria hyperparasitica</name>
    <dbReference type="NCBI Taxonomy" id="470096"/>
    <lineage>
        <taxon>Eukaryota</taxon>
        <taxon>Fungi</taxon>
        <taxon>Dikarya</taxon>
        <taxon>Ascomycota</taxon>
        <taxon>Pezizomycotina</taxon>
        <taxon>Dothideomycetes</taxon>
        <taxon>Dothideomycetes incertae sedis</taxon>
        <taxon>Acrospermales</taxon>
        <taxon>Acrospermaceae</taxon>
        <taxon>Pseudovirgaria</taxon>
    </lineage>
</organism>
<dbReference type="GO" id="GO:0005634">
    <property type="term" value="C:nucleus"/>
    <property type="evidence" value="ECO:0007669"/>
    <property type="project" value="TreeGrafter"/>
</dbReference>
<dbReference type="InterPro" id="IPR000340">
    <property type="entry name" value="Dual-sp_phosphatase_cat-dom"/>
</dbReference>
<feature type="compositionally biased region" description="Basic and acidic residues" evidence="5">
    <location>
        <begin position="809"/>
        <end position="819"/>
    </location>
</feature>
<dbReference type="Proteomes" id="UP000799437">
    <property type="component" value="Unassembled WGS sequence"/>
</dbReference>
<dbReference type="PANTHER" id="PTHR10159:SF519">
    <property type="entry name" value="DUAL SPECIFICITY PROTEIN PHOSPHATASE MPK3"/>
    <property type="match status" value="1"/>
</dbReference>
<dbReference type="InterPro" id="IPR000387">
    <property type="entry name" value="Tyr_Pase_dom"/>
</dbReference>
<dbReference type="GO" id="GO:0043409">
    <property type="term" value="P:negative regulation of MAPK cascade"/>
    <property type="evidence" value="ECO:0007669"/>
    <property type="project" value="TreeGrafter"/>
</dbReference>
<dbReference type="GO" id="GO:0008330">
    <property type="term" value="F:protein tyrosine/threonine phosphatase activity"/>
    <property type="evidence" value="ECO:0007669"/>
    <property type="project" value="TreeGrafter"/>
</dbReference>
<dbReference type="AlphaFoldDB" id="A0A6A6VU44"/>
<dbReference type="CDD" id="cd14521">
    <property type="entry name" value="DSP_fungal_SDP1-like"/>
    <property type="match status" value="1"/>
</dbReference>
<keyword evidence="4" id="KW-0904">Protein phosphatase</keyword>
<feature type="compositionally biased region" description="Polar residues" evidence="5">
    <location>
        <begin position="17"/>
        <end position="31"/>
    </location>
</feature>
<dbReference type="GO" id="GO:0005829">
    <property type="term" value="C:cytosol"/>
    <property type="evidence" value="ECO:0007669"/>
    <property type="project" value="TreeGrafter"/>
</dbReference>
<dbReference type="EMBL" id="ML996595">
    <property type="protein sequence ID" value="KAF2752767.1"/>
    <property type="molecule type" value="Genomic_DNA"/>
</dbReference>
<feature type="region of interest" description="Disordered" evidence="5">
    <location>
        <begin position="360"/>
        <end position="380"/>
    </location>
</feature>
<dbReference type="InterPro" id="IPR020422">
    <property type="entry name" value="TYR_PHOSPHATASE_DUAL_dom"/>
</dbReference>
<comment type="similarity">
    <text evidence="1">Belongs to the protein-tyrosine phosphatase family. Non-receptor class dual specificity subfamily.</text>
</comment>